<dbReference type="GO" id="GO:0009097">
    <property type="term" value="P:isoleucine biosynthetic process"/>
    <property type="evidence" value="ECO:0007669"/>
    <property type="project" value="TreeGrafter"/>
</dbReference>
<protein>
    <submittedName>
        <fullName evidence="7">5-guanidino-2-oxopentanoate decarboxylase</fullName>
    </submittedName>
</protein>
<feature type="domain" description="Thiamine pyrophosphate enzyme TPP-binding" evidence="5">
    <location>
        <begin position="391"/>
        <end position="525"/>
    </location>
</feature>
<dbReference type="Pfam" id="PF00205">
    <property type="entry name" value="TPP_enzyme_M"/>
    <property type="match status" value="1"/>
</dbReference>
<dbReference type="KEGG" id="hdh:G5B40_17190"/>
<dbReference type="CDD" id="cd00568">
    <property type="entry name" value="TPP_enzymes"/>
    <property type="match status" value="1"/>
</dbReference>
<dbReference type="FunFam" id="3.40.50.970:FF:000007">
    <property type="entry name" value="Acetolactate synthase"/>
    <property type="match status" value="1"/>
</dbReference>
<dbReference type="Pfam" id="PF02776">
    <property type="entry name" value="TPP_enzyme_N"/>
    <property type="match status" value="1"/>
</dbReference>
<dbReference type="GO" id="GO:0030976">
    <property type="term" value="F:thiamine pyrophosphate binding"/>
    <property type="evidence" value="ECO:0007669"/>
    <property type="project" value="InterPro"/>
</dbReference>
<evidence type="ECO:0000313" key="7">
    <source>
        <dbReference type="EMBL" id="QIE57019.1"/>
    </source>
</evidence>
<name>A0A7L5C4Y4_9RHOB</name>
<dbReference type="InterPro" id="IPR029035">
    <property type="entry name" value="DHS-like_NAD/FAD-binding_dom"/>
</dbReference>
<sequence length="535" mass="55718">MKTCGEVLVEILEAYGIDTVFGIPGVHTVELYRGLPNSNLTHYTPRHEQGAGFMADGYARAAGRPAACFIISGPGMTNIATAMGQAYADSIPMLVISSVNSSHELGLGEGRLHELPDQSALISGVSVFSHRVLRAAELPGVVARAFAVFESARPGPVHIELPLDVITASADGLSRAAHRTRSKPGPDPAAIERAAALLRAAAQPFAVLGGGCAHAPKAALALVERLGAPTALTVNARGVLPPGHPLSLGGALPLAPVLDTLRNADVVLAVGTELGETDTHLFCDTLELGGKVVRIDIEPEQLVRNALPEVAICSDSRLAMQALTDALDGFAPDMAAATELVRQLRAAALEALPPSYRAHGRFLDAVADALPGVIIAGDSTQPVYGGNLTHEPAEPSSWFNSSTGYGTLGYGLPAALGAKLARPDRPVAALIGDGGLQFTIAELATAVELGLAIPVLLWNNRGYGEIKQYMLDRTIPTIGVDIYTPDFQTIAHGFGCRAERPDSAAAFRAALIAAAAADGPTVIEIDEELALTWWG</sequence>
<evidence type="ECO:0000256" key="2">
    <source>
        <dbReference type="ARBA" id="ARBA00023052"/>
    </source>
</evidence>
<dbReference type="SUPFAM" id="SSF52518">
    <property type="entry name" value="Thiamin diphosphate-binding fold (THDP-binding)"/>
    <property type="match status" value="2"/>
</dbReference>
<dbReference type="InterPro" id="IPR045229">
    <property type="entry name" value="TPP_enz"/>
</dbReference>
<dbReference type="AlphaFoldDB" id="A0A7L5C4Y4"/>
<dbReference type="InterPro" id="IPR012001">
    <property type="entry name" value="Thiamin_PyroP_enz_TPP-bd_dom"/>
</dbReference>
<dbReference type="GO" id="GO:0009099">
    <property type="term" value="P:L-valine biosynthetic process"/>
    <property type="evidence" value="ECO:0007669"/>
    <property type="project" value="TreeGrafter"/>
</dbReference>
<dbReference type="RefSeq" id="WP_165101176.1">
    <property type="nucleotide sequence ID" value="NZ_CP049056.1"/>
</dbReference>
<dbReference type="GO" id="GO:0005948">
    <property type="term" value="C:acetolactate synthase complex"/>
    <property type="evidence" value="ECO:0007669"/>
    <property type="project" value="TreeGrafter"/>
</dbReference>
<accession>A0A7L5C4Y4</accession>
<dbReference type="Pfam" id="PF02775">
    <property type="entry name" value="TPP_enzyme_C"/>
    <property type="match status" value="1"/>
</dbReference>
<dbReference type="Gene3D" id="3.40.50.970">
    <property type="match status" value="2"/>
</dbReference>
<evidence type="ECO:0000256" key="3">
    <source>
        <dbReference type="RuleBase" id="RU362132"/>
    </source>
</evidence>
<evidence type="ECO:0000313" key="8">
    <source>
        <dbReference type="Proteomes" id="UP000503336"/>
    </source>
</evidence>
<comment type="similarity">
    <text evidence="1 3">Belongs to the TPP enzyme family.</text>
</comment>
<dbReference type="Gene3D" id="3.40.50.1220">
    <property type="entry name" value="TPP-binding domain"/>
    <property type="match status" value="1"/>
</dbReference>
<keyword evidence="8" id="KW-1185">Reference proteome</keyword>
<evidence type="ECO:0000256" key="1">
    <source>
        <dbReference type="ARBA" id="ARBA00007812"/>
    </source>
</evidence>
<dbReference type="PANTHER" id="PTHR18968:SF13">
    <property type="entry name" value="ACETOLACTATE SYNTHASE CATALYTIC SUBUNIT, MITOCHONDRIAL"/>
    <property type="match status" value="1"/>
</dbReference>
<dbReference type="GO" id="GO:0000287">
    <property type="term" value="F:magnesium ion binding"/>
    <property type="evidence" value="ECO:0007669"/>
    <property type="project" value="InterPro"/>
</dbReference>
<gene>
    <name evidence="7" type="ORF">G5B40_17190</name>
</gene>
<dbReference type="InterPro" id="IPR012000">
    <property type="entry name" value="Thiamin_PyroP_enz_cen_dom"/>
</dbReference>
<dbReference type="NCBIfam" id="NF005712">
    <property type="entry name" value="PRK07524.1"/>
    <property type="match status" value="1"/>
</dbReference>
<feature type="domain" description="Thiamine pyrophosphate enzyme N-terminal TPP-binding" evidence="6">
    <location>
        <begin position="3"/>
        <end position="120"/>
    </location>
</feature>
<organism evidence="7 8">
    <name type="scientific">Pikeienuella piscinae</name>
    <dbReference type="NCBI Taxonomy" id="2748098"/>
    <lineage>
        <taxon>Bacteria</taxon>
        <taxon>Pseudomonadati</taxon>
        <taxon>Pseudomonadota</taxon>
        <taxon>Alphaproteobacteria</taxon>
        <taxon>Rhodobacterales</taxon>
        <taxon>Paracoccaceae</taxon>
        <taxon>Pikeienuella</taxon>
    </lineage>
</organism>
<dbReference type="GO" id="GO:0003984">
    <property type="term" value="F:acetolactate synthase activity"/>
    <property type="evidence" value="ECO:0007669"/>
    <property type="project" value="TreeGrafter"/>
</dbReference>
<dbReference type="InterPro" id="IPR011766">
    <property type="entry name" value="TPP_enzyme_TPP-bd"/>
</dbReference>
<dbReference type="CDD" id="cd07035">
    <property type="entry name" value="TPP_PYR_POX_like"/>
    <property type="match status" value="1"/>
</dbReference>
<proteinExistence type="inferred from homology"/>
<evidence type="ECO:0000259" key="4">
    <source>
        <dbReference type="Pfam" id="PF00205"/>
    </source>
</evidence>
<dbReference type="SUPFAM" id="SSF52467">
    <property type="entry name" value="DHS-like NAD/FAD-binding domain"/>
    <property type="match status" value="1"/>
</dbReference>
<evidence type="ECO:0000259" key="6">
    <source>
        <dbReference type="Pfam" id="PF02776"/>
    </source>
</evidence>
<dbReference type="EMBL" id="CP049056">
    <property type="protein sequence ID" value="QIE57019.1"/>
    <property type="molecule type" value="Genomic_DNA"/>
</dbReference>
<dbReference type="InterPro" id="IPR029061">
    <property type="entry name" value="THDP-binding"/>
</dbReference>
<keyword evidence="2 3" id="KW-0786">Thiamine pyrophosphate</keyword>
<dbReference type="Proteomes" id="UP000503336">
    <property type="component" value="Chromosome"/>
</dbReference>
<evidence type="ECO:0000259" key="5">
    <source>
        <dbReference type="Pfam" id="PF02775"/>
    </source>
</evidence>
<reference evidence="7 8" key="1">
    <citation type="submission" date="2020-02" db="EMBL/GenBank/DDBJ databases">
        <title>complete genome sequence of Rhodobacteraceae bacterium.</title>
        <authorList>
            <person name="Park J."/>
            <person name="Kim Y.-S."/>
            <person name="Kim K.-H."/>
        </authorList>
    </citation>
    <scope>NUCLEOTIDE SEQUENCE [LARGE SCALE GENOMIC DNA]</scope>
    <source>
        <strain evidence="7 8">RR4-56</strain>
    </source>
</reference>
<feature type="domain" description="Thiamine pyrophosphate enzyme central" evidence="4">
    <location>
        <begin position="191"/>
        <end position="323"/>
    </location>
</feature>
<dbReference type="PANTHER" id="PTHR18968">
    <property type="entry name" value="THIAMINE PYROPHOSPHATE ENZYMES"/>
    <property type="match status" value="1"/>
</dbReference>
<dbReference type="GO" id="GO:0050660">
    <property type="term" value="F:flavin adenine dinucleotide binding"/>
    <property type="evidence" value="ECO:0007669"/>
    <property type="project" value="TreeGrafter"/>
</dbReference>